<feature type="transmembrane region" description="Helical" evidence="2">
    <location>
        <begin position="27"/>
        <end position="47"/>
    </location>
</feature>
<dbReference type="NCBIfam" id="TIGR00797">
    <property type="entry name" value="matE"/>
    <property type="match status" value="1"/>
</dbReference>
<name>A0A0Q9YHD5_9GAMM</name>
<dbReference type="AlphaFoldDB" id="A0A0Q9YHD5"/>
<feature type="transmembrane region" description="Helical" evidence="2">
    <location>
        <begin position="141"/>
        <end position="164"/>
    </location>
</feature>
<feature type="transmembrane region" description="Helical" evidence="2">
    <location>
        <begin position="199"/>
        <end position="221"/>
    </location>
</feature>
<dbReference type="GO" id="GO:0015297">
    <property type="term" value="F:antiporter activity"/>
    <property type="evidence" value="ECO:0007669"/>
    <property type="project" value="InterPro"/>
</dbReference>
<accession>A0A0Q9YHD5</accession>
<keyword evidence="2" id="KW-0812">Transmembrane</keyword>
<evidence type="ECO:0000313" key="3">
    <source>
        <dbReference type="EMBL" id="KRG19980.1"/>
    </source>
</evidence>
<keyword evidence="1" id="KW-0813">Transport</keyword>
<dbReference type="GO" id="GO:0042910">
    <property type="term" value="F:xenobiotic transmembrane transporter activity"/>
    <property type="evidence" value="ECO:0007669"/>
    <property type="project" value="InterPro"/>
</dbReference>
<dbReference type="InterPro" id="IPR002528">
    <property type="entry name" value="MATE_fam"/>
</dbReference>
<evidence type="ECO:0000313" key="4">
    <source>
        <dbReference type="EMBL" id="MCS5708443.1"/>
    </source>
</evidence>
<feature type="transmembrane region" description="Helical" evidence="2">
    <location>
        <begin position="374"/>
        <end position="396"/>
    </location>
</feature>
<dbReference type="Pfam" id="PF01554">
    <property type="entry name" value="MatE"/>
    <property type="match status" value="2"/>
</dbReference>
<dbReference type="InterPro" id="IPR050222">
    <property type="entry name" value="MATE_MdtK"/>
</dbReference>
<feature type="transmembrane region" description="Helical" evidence="2">
    <location>
        <begin position="327"/>
        <end position="354"/>
    </location>
</feature>
<reference evidence="3" key="1">
    <citation type="submission" date="2015-09" db="EMBL/GenBank/DDBJ databases">
        <title>Draft Genome Sequences of Two Novel Amoeba-resistant Intranuclear Bacteria, Candidatus Berkiella cookevillensis and Candidatus Berkiella aquae.</title>
        <authorList>
            <person name="Mehari Y.T."/>
            <person name="Arivett B.A."/>
            <person name="Farone A.L."/>
            <person name="Gunderson J.H."/>
            <person name="Farone M.B."/>
        </authorList>
    </citation>
    <scope>NUCLEOTIDE SEQUENCE [LARGE SCALE GENOMIC DNA]</scope>
    <source>
        <strain evidence="3">CC99</strain>
    </source>
</reference>
<dbReference type="CDD" id="cd13133">
    <property type="entry name" value="MATE_like_7"/>
    <property type="match status" value="1"/>
</dbReference>
<dbReference type="PANTHER" id="PTHR43298:SF2">
    <property type="entry name" value="FMN_FAD EXPORTER YEEO-RELATED"/>
    <property type="match status" value="1"/>
</dbReference>
<dbReference type="EMBL" id="LKHV02000001">
    <property type="protein sequence ID" value="MCS5708443.1"/>
    <property type="molecule type" value="Genomic_DNA"/>
</dbReference>
<proteinExistence type="predicted"/>
<keyword evidence="5" id="KW-1185">Reference proteome</keyword>
<feature type="transmembrane region" description="Helical" evidence="2">
    <location>
        <begin position="403"/>
        <end position="424"/>
    </location>
</feature>
<evidence type="ECO:0000256" key="1">
    <source>
        <dbReference type="ARBA" id="ARBA00022448"/>
    </source>
</evidence>
<keyword evidence="2" id="KW-0472">Membrane</keyword>
<sequence length="464" mass="52171">MTTASLLHAKLNNNHLISTKYFGIRQLFLLCLPLMATELSSALMIFLDRIFLAQYDTHAMVAATTAANIFFIFQIGSVSIAMVGEVFVGQYNGAKQYKQLGSPVWQMIWFSLLFGCIMIPIGIWGSQYIFAAPIAEHAIPYFTWIMIFGPLFPLCASLSIFYLGRGDFKTLLIAFFIGNLANVPLSYLFIFGIEGIMQGYGAQGAAISTGIANVIIFSILLKDFIKPAYRKMYGTHQWRFSKVLFQKSIKIGLPNALGHLSATTAWAINLIFLSKLSFAHVTLVSIALSVWMLSYFVTDCLQKSTTAVAANYIGANHREKLPEILKAGLTIFAIFAVILAIPLIVLPELWINLFLPENTQNSTNLIELVQSSLIWLWIAIFFDGMVWVVDGILTAIGDTKFIFYMNAIGTWILFLLPVYLFVYVNEGSPILTIQISTLFCCTLFICYYLRFLYNERHKCVYIQL</sequence>
<dbReference type="OrthoDB" id="9780160at2"/>
<organism evidence="3">
    <name type="scientific">Candidatus Berkiella cookevillensis</name>
    <dbReference type="NCBI Taxonomy" id="437022"/>
    <lineage>
        <taxon>Bacteria</taxon>
        <taxon>Pseudomonadati</taxon>
        <taxon>Pseudomonadota</taxon>
        <taxon>Gammaproteobacteria</taxon>
        <taxon>Candidatus Berkiellales</taxon>
        <taxon>Candidatus Berkiellaceae</taxon>
        <taxon>Candidatus Berkiella</taxon>
    </lineage>
</organism>
<keyword evidence="2" id="KW-1133">Transmembrane helix</keyword>
<dbReference type="EMBL" id="LKHV01000001">
    <property type="protein sequence ID" value="KRG19980.1"/>
    <property type="molecule type" value="Genomic_DNA"/>
</dbReference>
<gene>
    <name evidence="3" type="primary">mdtK</name>
    <name evidence="3" type="ORF">CC99x_00201</name>
    <name evidence="4" type="ORF">CC99x_005930</name>
</gene>
<evidence type="ECO:0000256" key="2">
    <source>
        <dbReference type="SAM" id="Phobius"/>
    </source>
</evidence>
<dbReference type="RefSeq" id="WP_057622725.1">
    <property type="nucleotide sequence ID" value="NZ_LKHV02000001.1"/>
</dbReference>
<reference evidence="4" key="3">
    <citation type="submission" date="2021-06" db="EMBL/GenBank/DDBJ databases">
        <title>Genomic Description and Analysis of Intracellular Bacteria, Candidatus Berkiella cookevillensis and Candidatus Berkiella aquae.</title>
        <authorList>
            <person name="Kidane D.T."/>
            <person name="Mehari Y.T."/>
            <person name="Rice F.C."/>
            <person name="Arivett B.A."/>
            <person name="Farone A.L."/>
            <person name="Berk S.G."/>
            <person name="Farone M.B."/>
        </authorList>
    </citation>
    <scope>NUCLEOTIDE SEQUENCE</scope>
    <source>
        <strain evidence="4">CC99</strain>
    </source>
</reference>
<dbReference type="GO" id="GO:0005886">
    <property type="term" value="C:plasma membrane"/>
    <property type="evidence" value="ECO:0007669"/>
    <property type="project" value="TreeGrafter"/>
</dbReference>
<feature type="transmembrane region" description="Helical" evidence="2">
    <location>
        <begin position="251"/>
        <end position="272"/>
    </location>
</feature>
<protein>
    <submittedName>
        <fullName evidence="4">MATE family efflux transporter</fullName>
    </submittedName>
    <submittedName>
        <fullName evidence="3">Multidrug resistance protein MdtK</fullName>
    </submittedName>
</protein>
<feature type="transmembrane region" description="Helical" evidence="2">
    <location>
        <begin position="108"/>
        <end position="129"/>
    </location>
</feature>
<feature type="transmembrane region" description="Helical" evidence="2">
    <location>
        <begin position="171"/>
        <end position="193"/>
    </location>
</feature>
<feature type="transmembrane region" description="Helical" evidence="2">
    <location>
        <begin position="278"/>
        <end position="297"/>
    </location>
</feature>
<dbReference type="STRING" id="437022.CC99x_00201"/>
<feature type="transmembrane region" description="Helical" evidence="2">
    <location>
        <begin position="67"/>
        <end position="88"/>
    </location>
</feature>
<dbReference type="Proteomes" id="UP000051494">
    <property type="component" value="Unassembled WGS sequence"/>
</dbReference>
<evidence type="ECO:0000313" key="5">
    <source>
        <dbReference type="Proteomes" id="UP000051494"/>
    </source>
</evidence>
<dbReference type="PANTHER" id="PTHR43298">
    <property type="entry name" value="MULTIDRUG RESISTANCE PROTEIN NORM-RELATED"/>
    <property type="match status" value="1"/>
</dbReference>
<comment type="caution">
    <text evidence="3">The sequence shown here is derived from an EMBL/GenBank/DDBJ whole genome shotgun (WGS) entry which is preliminary data.</text>
</comment>
<reference evidence="4" key="2">
    <citation type="journal article" date="2016" name="Genome Announc.">
        <title>Draft Genome Sequences of Two Novel Amoeba-Resistant Intranuclear Bacteria, 'Candidatus Berkiella cookevillensis' and 'Candidatus Berkiella aquae'.</title>
        <authorList>
            <person name="Mehari Y.T."/>
            <person name="Arivett B.A."/>
            <person name="Farone A.L."/>
            <person name="Gunderson J.H."/>
            <person name="Farone M.B."/>
        </authorList>
    </citation>
    <scope>NUCLEOTIDE SEQUENCE</scope>
    <source>
        <strain evidence="4">CC99</strain>
    </source>
</reference>
<feature type="transmembrane region" description="Helical" evidence="2">
    <location>
        <begin position="430"/>
        <end position="449"/>
    </location>
</feature>